<dbReference type="InterPro" id="IPR011923">
    <property type="entry name" value="RodA/MrdB"/>
</dbReference>
<sequence>MVVLIFLTLSVVTIYSVSFAKLGFILARSQLLYGLLGLAVMILVARIDYQVWRRPVWLILGLTLVALAGLFVIGSNQFGATRWYNLGTFHFQPSELAKLSLIFVAAWLLAEAEAGWQWRQLSLYALITGSFFALIFFEPDLGSASVILIIGLAYLSLAKLHWRQWATLGLVVVLAIPVGYRLLRPYQRERVATFLNPESDKSGKSYNVNQAKIAIGSGGLFGQGLGQGSQSAQGFLPVAHTDFIFASIAEATGTLGAGSLLALYGWLLWRSLRIAEQAKDLFGRSLVFGVVVMFSYQVAVNVGMNLGLLPVTGITLPLISFGGTSLLISSFALGLVLAVERQSRGFRLSH</sequence>
<evidence type="ECO:0000256" key="2">
    <source>
        <dbReference type="ARBA" id="ARBA00022676"/>
    </source>
</evidence>
<evidence type="ECO:0000313" key="18">
    <source>
        <dbReference type="Proteomes" id="UP000316253"/>
    </source>
</evidence>
<keyword evidence="2" id="KW-0328">Glycosyltransferase</keyword>
<evidence type="ECO:0000256" key="8">
    <source>
        <dbReference type="ARBA" id="ARBA00023136"/>
    </source>
</evidence>
<comment type="caution">
    <text evidence="17">The sequence shown here is derived from an EMBL/GenBank/DDBJ whole genome shotgun (WGS) entry which is preliminary data.</text>
</comment>
<feature type="transmembrane region" description="Helical" evidence="16">
    <location>
        <begin position="121"/>
        <end position="137"/>
    </location>
</feature>
<evidence type="ECO:0000256" key="5">
    <source>
        <dbReference type="ARBA" id="ARBA00022960"/>
    </source>
</evidence>
<evidence type="ECO:0000256" key="6">
    <source>
        <dbReference type="ARBA" id="ARBA00022984"/>
    </source>
</evidence>
<evidence type="ECO:0000256" key="4">
    <source>
        <dbReference type="ARBA" id="ARBA00022692"/>
    </source>
</evidence>
<dbReference type="GO" id="GO:0051301">
    <property type="term" value="P:cell division"/>
    <property type="evidence" value="ECO:0007669"/>
    <property type="project" value="InterPro"/>
</dbReference>
<feature type="transmembrane region" description="Helical" evidence="16">
    <location>
        <begin position="281"/>
        <end position="299"/>
    </location>
</feature>
<dbReference type="GO" id="GO:0008955">
    <property type="term" value="F:peptidoglycan glycosyltransferase activity"/>
    <property type="evidence" value="ECO:0007669"/>
    <property type="project" value="UniProtKB-EC"/>
</dbReference>
<evidence type="ECO:0000256" key="7">
    <source>
        <dbReference type="ARBA" id="ARBA00022989"/>
    </source>
</evidence>
<dbReference type="PANTHER" id="PTHR30474:SF2">
    <property type="entry name" value="PEPTIDOGLYCAN GLYCOSYLTRANSFERASE FTSW-RELATED"/>
    <property type="match status" value="1"/>
</dbReference>
<feature type="transmembrane region" description="Helical" evidence="16">
    <location>
        <begin position="143"/>
        <end position="158"/>
    </location>
</feature>
<evidence type="ECO:0000256" key="15">
    <source>
        <dbReference type="ARBA" id="ARBA00049902"/>
    </source>
</evidence>
<evidence type="ECO:0000256" key="12">
    <source>
        <dbReference type="ARBA" id="ARBA00041185"/>
    </source>
</evidence>
<dbReference type="PANTHER" id="PTHR30474">
    <property type="entry name" value="CELL CYCLE PROTEIN"/>
    <property type="match status" value="1"/>
</dbReference>
<feature type="transmembrane region" description="Helical" evidence="16">
    <location>
        <begin position="319"/>
        <end position="339"/>
    </location>
</feature>
<dbReference type="GO" id="GO:0008360">
    <property type="term" value="P:regulation of cell shape"/>
    <property type="evidence" value="ECO:0007669"/>
    <property type="project" value="UniProtKB-KW"/>
</dbReference>
<dbReference type="Pfam" id="PF01098">
    <property type="entry name" value="FTSW_RODA_SPOVE"/>
    <property type="match status" value="1"/>
</dbReference>
<dbReference type="NCBIfam" id="TIGR02210">
    <property type="entry name" value="rodA_shape"/>
    <property type="match status" value="1"/>
</dbReference>
<gene>
    <name evidence="17" type="ORF">CEO22_293</name>
</gene>
<dbReference type="EC" id="2.4.99.28" evidence="14"/>
<evidence type="ECO:0000256" key="10">
    <source>
        <dbReference type="ARBA" id="ARBA00033270"/>
    </source>
</evidence>
<evidence type="ECO:0000256" key="1">
    <source>
        <dbReference type="ARBA" id="ARBA00004141"/>
    </source>
</evidence>
<evidence type="ECO:0000256" key="3">
    <source>
        <dbReference type="ARBA" id="ARBA00022679"/>
    </source>
</evidence>
<feature type="transmembrane region" description="Helical" evidence="16">
    <location>
        <begin position="165"/>
        <end position="183"/>
    </location>
</feature>
<evidence type="ECO:0000256" key="9">
    <source>
        <dbReference type="ARBA" id="ARBA00032370"/>
    </source>
</evidence>
<keyword evidence="3" id="KW-0808">Transferase</keyword>
<keyword evidence="4 16" id="KW-0812">Transmembrane</keyword>
<dbReference type="GO" id="GO:0009252">
    <property type="term" value="P:peptidoglycan biosynthetic process"/>
    <property type="evidence" value="ECO:0007669"/>
    <property type="project" value="UniProtKB-KW"/>
</dbReference>
<feature type="transmembrane region" description="Helical" evidence="16">
    <location>
        <begin position="30"/>
        <end position="49"/>
    </location>
</feature>
<dbReference type="GO" id="GO:0005886">
    <property type="term" value="C:plasma membrane"/>
    <property type="evidence" value="ECO:0007669"/>
    <property type="project" value="TreeGrafter"/>
</dbReference>
<evidence type="ECO:0000256" key="11">
    <source>
        <dbReference type="ARBA" id="ARBA00038053"/>
    </source>
</evidence>
<dbReference type="InterPro" id="IPR001182">
    <property type="entry name" value="FtsW/RodA"/>
</dbReference>
<reference evidence="17 18" key="1">
    <citation type="submission" date="2017-08" db="EMBL/GenBank/DDBJ databases">
        <title>Mechanisms for carbon and nitrogen cycling indicate functional differentiation within the Candidate Phyla Radiation.</title>
        <authorList>
            <person name="Danczak R.E."/>
            <person name="Johnston M.D."/>
            <person name="Kenah C."/>
            <person name="Slattery M."/>
            <person name="Wrighton K.C."/>
            <person name="Wilkins M.J."/>
        </authorList>
    </citation>
    <scope>NUCLEOTIDE SEQUENCE [LARGE SCALE GENOMIC DNA]</scope>
    <source>
        <strain evidence="17">Gr01-1014_85</strain>
    </source>
</reference>
<organism evidence="17 18">
    <name type="scientific">Candidatus Berkelbacteria bacterium Gr01-1014_85</name>
    <dbReference type="NCBI Taxonomy" id="2017150"/>
    <lineage>
        <taxon>Bacteria</taxon>
        <taxon>Candidatus Berkelbacteria</taxon>
    </lineage>
</organism>
<accession>A0A554JCB0</accession>
<evidence type="ECO:0000256" key="13">
    <source>
        <dbReference type="ARBA" id="ARBA00041418"/>
    </source>
</evidence>
<protein>
    <recommendedName>
        <fullName evidence="12">Probable peptidoglycan glycosyltransferase FtsW</fullName>
        <ecNumber evidence="14">2.4.99.28</ecNumber>
    </recommendedName>
    <alternativeName>
        <fullName evidence="13">Cell division protein FtsW</fullName>
    </alternativeName>
    <alternativeName>
        <fullName evidence="10">Cell wall polymerase</fullName>
    </alternativeName>
    <alternativeName>
        <fullName evidence="9">Peptidoglycan polymerase</fullName>
    </alternativeName>
</protein>
<feature type="transmembrane region" description="Helical" evidence="16">
    <location>
        <begin position="56"/>
        <end position="76"/>
    </location>
</feature>
<dbReference type="GO" id="GO:0015648">
    <property type="term" value="F:lipid-linked peptidoglycan transporter activity"/>
    <property type="evidence" value="ECO:0007669"/>
    <property type="project" value="TreeGrafter"/>
</dbReference>
<feature type="transmembrane region" description="Helical" evidence="16">
    <location>
        <begin position="243"/>
        <end position="269"/>
    </location>
</feature>
<dbReference type="AlphaFoldDB" id="A0A554JCB0"/>
<keyword evidence="6" id="KW-0573">Peptidoglycan synthesis</keyword>
<comment type="subcellular location">
    <subcellularLocation>
        <location evidence="1">Membrane</location>
        <topology evidence="1">Multi-pass membrane protein</topology>
    </subcellularLocation>
</comment>
<dbReference type="GO" id="GO:0032153">
    <property type="term" value="C:cell division site"/>
    <property type="evidence" value="ECO:0007669"/>
    <property type="project" value="TreeGrafter"/>
</dbReference>
<evidence type="ECO:0000256" key="14">
    <source>
        <dbReference type="ARBA" id="ARBA00044770"/>
    </source>
</evidence>
<comment type="catalytic activity">
    <reaction evidence="15">
        <text>[GlcNAc-(1-&gt;4)-Mur2Ac(oyl-L-Ala-gamma-D-Glu-L-Lys-D-Ala-D-Ala)](n)-di-trans,octa-cis-undecaprenyl diphosphate + beta-D-GlcNAc-(1-&gt;4)-Mur2Ac(oyl-L-Ala-gamma-D-Glu-L-Lys-D-Ala-D-Ala)-di-trans,octa-cis-undecaprenyl diphosphate = [GlcNAc-(1-&gt;4)-Mur2Ac(oyl-L-Ala-gamma-D-Glu-L-Lys-D-Ala-D-Ala)](n+1)-di-trans,octa-cis-undecaprenyl diphosphate + di-trans,octa-cis-undecaprenyl diphosphate + H(+)</text>
        <dbReference type="Rhea" id="RHEA:23708"/>
        <dbReference type="Rhea" id="RHEA-COMP:9602"/>
        <dbReference type="Rhea" id="RHEA-COMP:9603"/>
        <dbReference type="ChEBI" id="CHEBI:15378"/>
        <dbReference type="ChEBI" id="CHEBI:58405"/>
        <dbReference type="ChEBI" id="CHEBI:60033"/>
        <dbReference type="ChEBI" id="CHEBI:78435"/>
        <dbReference type="EC" id="2.4.99.28"/>
    </reaction>
</comment>
<dbReference type="Proteomes" id="UP000316253">
    <property type="component" value="Unassembled WGS sequence"/>
</dbReference>
<proteinExistence type="inferred from homology"/>
<evidence type="ECO:0000256" key="16">
    <source>
        <dbReference type="SAM" id="Phobius"/>
    </source>
</evidence>
<name>A0A554JCB0_9BACT</name>
<dbReference type="EMBL" id="VMFD01000022">
    <property type="protein sequence ID" value="TSC65920.1"/>
    <property type="molecule type" value="Genomic_DNA"/>
</dbReference>
<evidence type="ECO:0000313" key="17">
    <source>
        <dbReference type="EMBL" id="TSC65920.1"/>
    </source>
</evidence>
<keyword evidence="8 16" id="KW-0472">Membrane</keyword>
<comment type="similarity">
    <text evidence="11">Belongs to the SEDS family. FtsW subfamily.</text>
</comment>
<keyword evidence="7 16" id="KW-1133">Transmembrane helix</keyword>
<keyword evidence="5" id="KW-0133">Cell shape</keyword>